<evidence type="ECO:0000313" key="1">
    <source>
        <dbReference type="EMBL" id="KAF7373061.1"/>
    </source>
</evidence>
<dbReference type="AlphaFoldDB" id="A0A8H7DIZ2"/>
<accession>A0A8H7DIZ2</accession>
<keyword evidence="2" id="KW-1185">Reference proteome</keyword>
<dbReference type="Proteomes" id="UP000623467">
    <property type="component" value="Unassembled WGS sequence"/>
</dbReference>
<sequence length="142" mass="15848">MAFPFASPISSWRLPAHSGVPYSTPVSDHSKDAAPYVRNGMELGREAQYTLPWASYPVLWLTDSGGTVDEVPGIIIYYLFWDDNASAWELSVQFEDAESGAEYVFIPRRGAGGSIKPTKNGWYTLQYKASEPTIVRVEIRPQ</sequence>
<dbReference type="EMBL" id="JACAZH010000003">
    <property type="protein sequence ID" value="KAF7373061.1"/>
    <property type="molecule type" value="Genomic_DNA"/>
</dbReference>
<gene>
    <name evidence="1" type="ORF">MSAN_00513800</name>
</gene>
<evidence type="ECO:0000313" key="2">
    <source>
        <dbReference type="Proteomes" id="UP000623467"/>
    </source>
</evidence>
<organism evidence="1 2">
    <name type="scientific">Mycena sanguinolenta</name>
    <dbReference type="NCBI Taxonomy" id="230812"/>
    <lineage>
        <taxon>Eukaryota</taxon>
        <taxon>Fungi</taxon>
        <taxon>Dikarya</taxon>
        <taxon>Basidiomycota</taxon>
        <taxon>Agaricomycotina</taxon>
        <taxon>Agaricomycetes</taxon>
        <taxon>Agaricomycetidae</taxon>
        <taxon>Agaricales</taxon>
        <taxon>Marasmiineae</taxon>
        <taxon>Mycenaceae</taxon>
        <taxon>Mycena</taxon>
    </lineage>
</organism>
<comment type="caution">
    <text evidence="1">The sequence shown here is derived from an EMBL/GenBank/DDBJ whole genome shotgun (WGS) entry which is preliminary data.</text>
</comment>
<protein>
    <submittedName>
        <fullName evidence="1">Uncharacterized protein</fullName>
    </submittedName>
</protein>
<name>A0A8H7DIZ2_9AGAR</name>
<proteinExistence type="predicted"/>
<reference evidence="1" key="1">
    <citation type="submission" date="2020-05" db="EMBL/GenBank/DDBJ databases">
        <title>Mycena genomes resolve the evolution of fungal bioluminescence.</title>
        <authorList>
            <person name="Tsai I.J."/>
        </authorList>
    </citation>
    <scope>NUCLEOTIDE SEQUENCE</scope>
    <source>
        <strain evidence="1">160909Yilan</strain>
    </source>
</reference>